<dbReference type="AlphaFoldDB" id="A0A6V7NHK6"/>
<evidence type="ECO:0000313" key="1">
    <source>
        <dbReference type="EMBL" id="CAD1818065.1"/>
    </source>
</evidence>
<evidence type="ECO:0008006" key="2">
    <source>
        <dbReference type="Google" id="ProtNLM"/>
    </source>
</evidence>
<accession>A0A6V7NHK6</accession>
<proteinExistence type="predicted"/>
<organism evidence="1">
    <name type="scientific">Ananas comosus var. bracteatus</name>
    <name type="common">red pineapple</name>
    <dbReference type="NCBI Taxonomy" id="296719"/>
    <lineage>
        <taxon>Eukaryota</taxon>
        <taxon>Viridiplantae</taxon>
        <taxon>Streptophyta</taxon>
        <taxon>Embryophyta</taxon>
        <taxon>Tracheophyta</taxon>
        <taxon>Spermatophyta</taxon>
        <taxon>Magnoliopsida</taxon>
        <taxon>Liliopsida</taxon>
        <taxon>Poales</taxon>
        <taxon>Bromeliaceae</taxon>
        <taxon>Bromelioideae</taxon>
        <taxon>Ananas</taxon>
    </lineage>
</organism>
<sequence>MALPFRWPIILTAPIPTPVTRKEHIAFILYWLCHNLFCTRLQKINSDFVPIAVGLANDEKLALGVYFLAFVCREIFDSIKLLPSGEGLAIGFGCDIDLAPHFDTFGLVLGCPKPISSSHPYEFGNYFKVFYESRPHRLISWFPFAERVTGPPWLFTRYETIQGELASSRASKYSDVWFSLLAARDLHVGLKTRSKLIPSTEVYSPQYVARQFGFVQAISAPAKFLWPILSLTVLALRAQPKLIGFRQWGIVFDASSN</sequence>
<dbReference type="EMBL" id="LR862138">
    <property type="protein sequence ID" value="CAD1818065.1"/>
    <property type="molecule type" value="Genomic_DNA"/>
</dbReference>
<protein>
    <recommendedName>
        <fullName evidence="2">Aminotransferase-like plant mobile domain-containing protein</fullName>
    </recommendedName>
</protein>
<gene>
    <name evidence="1" type="ORF">CB5_LOCUS1276</name>
</gene>
<name>A0A6V7NHK6_ANACO</name>
<reference evidence="1" key="1">
    <citation type="submission" date="2020-07" db="EMBL/GenBank/DDBJ databases">
        <authorList>
            <person name="Lin J."/>
        </authorList>
    </citation>
    <scope>NUCLEOTIDE SEQUENCE</scope>
</reference>